<proteinExistence type="predicted"/>
<sequence length="254" mass="28156">MVETAGGVSFPIVFHDGEQDVPIGSVIVSSSTDFKNFQSDLSKMIGISSHQFTVYLAEYKISLDFSTKIRRRIPITGKVNFGAISCEKNSFFLVVLKRSRRERRRKVTDNNEDEYYLPSATKTKAKTNQPNKKNPPENVMLLRRNAGIENKMLSGFISPAMDRYDYEERIRKLQLERENYSTSVGLRNLTAGGDGDGGWNGSVKSKTTACRDCLSAKETGAAVGFHCCANDAVTAGFRSHAGPIARPIKESEPN</sequence>
<organism evidence="3 4">
    <name type="scientific">Cucurbita argyrosperma subsp. sororia</name>
    <dbReference type="NCBI Taxonomy" id="37648"/>
    <lineage>
        <taxon>Eukaryota</taxon>
        <taxon>Viridiplantae</taxon>
        <taxon>Streptophyta</taxon>
        <taxon>Embryophyta</taxon>
        <taxon>Tracheophyta</taxon>
        <taxon>Spermatophyta</taxon>
        <taxon>Magnoliopsida</taxon>
        <taxon>eudicotyledons</taxon>
        <taxon>Gunneridae</taxon>
        <taxon>Pentapetalae</taxon>
        <taxon>rosids</taxon>
        <taxon>fabids</taxon>
        <taxon>Cucurbitales</taxon>
        <taxon>Cucurbitaceae</taxon>
        <taxon>Cucurbiteae</taxon>
        <taxon>Cucurbita</taxon>
    </lineage>
</organism>
<name>A0AAV6MG43_9ROSI</name>
<reference evidence="3 4" key="1">
    <citation type="journal article" date="2021" name="Hortic Res">
        <title>The domestication of Cucurbita argyrosperma as revealed by the genome of its wild relative.</title>
        <authorList>
            <person name="Barrera-Redondo J."/>
            <person name="Sanchez-de la Vega G."/>
            <person name="Aguirre-Liguori J.A."/>
            <person name="Castellanos-Morales G."/>
            <person name="Gutierrez-Guerrero Y.T."/>
            <person name="Aguirre-Dugua X."/>
            <person name="Aguirre-Planter E."/>
            <person name="Tenaillon M.I."/>
            <person name="Lira-Saade R."/>
            <person name="Eguiarte L.E."/>
        </authorList>
    </citation>
    <scope>NUCLEOTIDE SEQUENCE [LARGE SCALE GENOMIC DNA]</scope>
    <source>
        <strain evidence="3">JBR-2021</strain>
    </source>
</reference>
<dbReference type="PANTHER" id="PTHR36351:SF1">
    <property type="entry name" value="EMBRYO SAC DEVELOPMENT ARREST 12"/>
    <property type="match status" value="1"/>
</dbReference>
<dbReference type="PANTHER" id="PTHR36351">
    <property type="entry name" value="EMBRYO SAC DEVELOPMENT ARREST 12"/>
    <property type="match status" value="1"/>
</dbReference>
<gene>
    <name evidence="3" type="ORF">SDJN03_20745</name>
</gene>
<dbReference type="EMBL" id="JAGKQH010000014">
    <property type="protein sequence ID" value="KAG6580743.1"/>
    <property type="molecule type" value="Genomic_DNA"/>
</dbReference>
<feature type="region of interest" description="Disordered" evidence="1">
    <location>
        <begin position="103"/>
        <end position="137"/>
    </location>
</feature>
<feature type="domain" description="DUF7138" evidence="2">
    <location>
        <begin position="7"/>
        <end position="94"/>
    </location>
</feature>
<evidence type="ECO:0000313" key="4">
    <source>
        <dbReference type="Proteomes" id="UP000685013"/>
    </source>
</evidence>
<comment type="caution">
    <text evidence="3">The sequence shown here is derived from an EMBL/GenBank/DDBJ whole genome shotgun (WGS) entry which is preliminary data.</text>
</comment>
<evidence type="ECO:0000313" key="3">
    <source>
        <dbReference type="EMBL" id="KAG6580743.1"/>
    </source>
</evidence>
<accession>A0AAV6MG43</accession>
<protein>
    <recommendedName>
        <fullName evidence="2">DUF7138 domain-containing protein</fullName>
    </recommendedName>
</protein>
<feature type="non-terminal residue" evidence="3">
    <location>
        <position position="1"/>
    </location>
</feature>
<dbReference type="Proteomes" id="UP000685013">
    <property type="component" value="Chromosome 14"/>
</dbReference>
<evidence type="ECO:0000259" key="2">
    <source>
        <dbReference type="Pfam" id="PF23596"/>
    </source>
</evidence>
<keyword evidence="4" id="KW-1185">Reference proteome</keyword>
<dbReference type="Pfam" id="PF23596">
    <property type="entry name" value="DUF7138"/>
    <property type="match status" value="1"/>
</dbReference>
<evidence type="ECO:0000256" key="1">
    <source>
        <dbReference type="SAM" id="MobiDB-lite"/>
    </source>
</evidence>
<feature type="compositionally biased region" description="Polar residues" evidence="1">
    <location>
        <begin position="120"/>
        <end position="132"/>
    </location>
</feature>
<dbReference type="AlphaFoldDB" id="A0AAV6MG43"/>
<dbReference type="InterPro" id="IPR055562">
    <property type="entry name" value="DUF7138"/>
</dbReference>